<accession>A0AA48H3T4</accession>
<evidence type="ECO:0000313" key="2">
    <source>
        <dbReference type="Proteomes" id="UP001228113"/>
    </source>
</evidence>
<reference evidence="1" key="1">
    <citation type="journal article" date="2023" name="Int. J. Syst. Evol. Microbiol.">
        <title>Mesoterricola silvestris gen. nov., sp. nov., Mesoterricola sediminis sp. nov., Geothrix oryzae sp. nov., Geothrix edaphica sp. nov., Geothrix rubra sp. nov., and Geothrix limicola sp. nov., six novel members of Acidobacteriota isolated from soils.</title>
        <authorList>
            <person name="Itoh H."/>
            <person name="Sugisawa Y."/>
            <person name="Mise K."/>
            <person name="Xu Z."/>
            <person name="Kuniyasu M."/>
            <person name="Ushijima N."/>
            <person name="Kawano K."/>
            <person name="Kobayashi E."/>
            <person name="Shiratori Y."/>
            <person name="Masuda Y."/>
            <person name="Senoo K."/>
        </authorList>
    </citation>
    <scope>NUCLEOTIDE SEQUENCE</scope>
    <source>
        <strain evidence="1">W786</strain>
    </source>
</reference>
<dbReference type="Proteomes" id="UP001228113">
    <property type="component" value="Chromosome"/>
</dbReference>
<dbReference type="RefSeq" id="WP_243331089.1">
    <property type="nucleotide sequence ID" value="NZ_AP027081.1"/>
</dbReference>
<dbReference type="KEGG" id="msea:METESE_19090"/>
<organism evidence="1 2">
    <name type="scientific">Mesoterricola sediminis</name>
    <dbReference type="NCBI Taxonomy" id="2927980"/>
    <lineage>
        <taxon>Bacteria</taxon>
        <taxon>Pseudomonadati</taxon>
        <taxon>Acidobacteriota</taxon>
        <taxon>Holophagae</taxon>
        <taxon>Holophagales</taxon>
        <taxon>Holophagaceae</taxon>
        <taxon>Mesoterricola</taxon>
    </lineage>
</organism>
<gene>
    <name evidence="1" type="ORF">METESE_19090</name>
</gene>
<proteinExistence type="predicted"/>
<protein>
    <submittedName>
        <fullName evidence="1">Uncharacterized protein</fullName>
    </submittedName>
</protein>
<keyword evidence="2" id="KW-1185">Reference proteome</keyword>
<name>A0AA48H3T4_9BACT</name>
<dbReference type="AlphaFoldDB" id="A0AA48H3T4"/>
<evidence type="ECO:0000313" key="1">
    <source>
        <dbReference type="EMBL" id="BDU76951.1"/>
    </source>
</evidence>
<dbReference type="EMBL" id="AP027081">
    <property type="protein sequence ID" value="BDU76951.1"/>
    <property type="molecule type" value="Genomic_DNA"/>
</dbReference>
<sequence>MIIYEFTSQAHFHAACRLFEAAGVRFDVEAAHEEWRPNLLWLFEDAVATGAQWKAVEQARQYERADRWQRRHQPLPQLAVPQ</sequence>